<sequence length="31" mass="3368">MIPMYVGFTLARNSASNPNFASVKPCTSFTD</sequence>
<accession>A0A560LZU4</accession>
<dbReference type="AlphaFoldDB" id="A0A560LZU4"/>
<name>A0A560LZU4_9BRAD</name>
<evidence type="ECO:0000313" key="2">
    <source>
        <dbReference type="Proteomes" id="UP000321304"/>
    </source>
</evidence>
<dbReference type="EMBL" id="VITY01000004">
    <property type="protein sequence ID" value="TWC00967.1"/>
    <property type="molecule type" value="Genomic_DNA"/>
</dbReference>
<proteinExistence type="predicted"/>
<dbReference type="Proteomes" id="UP000321304">
    <property type="component" value="Unassembled WGS sequence"/>
</dbReference>
<reference evidence="1 2" key="1">
    <citation type="submission" date="2019-06" db="EMBL/GenBank/DDBJ databases">
        <title>Genomic Encyclopedia of Type Strains, Phase IV (KMG-V): Genome sequencing to study the core and pangenomes of soil and plant-associated prokaryotes.</title>
        <authorList>
            <person name="Whitman W."/>
        </authorList>
    </citation>
    <scope>NUCLEOTIDE SEQUENCE [LARGE SCALE GENOMIC DNA]</scope>
    <source>
        <strain evidence="1 2">BR 10355</strain>
    </source>
</reference>
<organism evidence="1 2">
    <name type="scientific">Bradyrhizobium macuxiense</name>
    <dbReference type="NCBI Taxonomy" id="1755647"/>
    <lineage>
        <taxon>Bacteria</taxon>
        <taxon>Pseudomonadati</taxon>
        <taxon>Pseudomonadota</taxon>
        <taxon>Alphaproteobacteria</taxon>
        <taxon>Hyphomicrobiales</taxon>
        <taxon>Nitrobacteraceae</taxon>
        <taxon>Bradyrhizobium</taxon>
    </lineage>
</organism>
<protein>
    <submittedName>
        <fullName evidence="1">Uncharacterized protein</fullName>
    </submittedName>
</protein>
<comment type="caution">
    <text evidence="1">The sequence shown here is derived from an EMBL/GenBank/DDBJ whole genome shotgun (WGS) entry which is preliminary data.</text>
</comment>
<gene>
    <name evidence="1" type="ORF">FBZ93_104242</name>
</gene>
<keyword evidence="2" id="KW-1185">Reference proteome</keyword>
<evidence type="ECO:0000313" key="1">
    <source>
        <dbReference type="EMBL" id="TWC00967.1"/>
    </source>
</evidence>